<feature type="compositionally biased region" description="Gly residues" evidence="2">
    <location>
        <begin position="891"/>
        <end position="920"/>
    </location>
</feature>
<reference evidence="5" key="1">
    <citation type="submission" date="2006-10" db="EMBL/GenBank/DDBJ databases">
        <title>Complete sequence of Solibacter usitatus Ellin6076.</title>
        <authorList>
            <consortium name="US DOE Joint Genome Institute"/>
            <person name="Copeland A."/>
            <person name="Lucas S."/>
            <person name="Lapidus A."/>
            <person name="Barry K."/>
            <person name="Detter J.C."/>
            <person name="Glavina del Rio T."/>
            <person name="Hammon N."/>
            <person name="Israni S."/>
            <person name="Dalin E."/>
            <person name="Tice H."/>
            <person name="Pitluck S."/>
            <person name="Thompson L.S."/>
            <person name="Brettin T."/>
            <person name="Bruce D."/>
            <person name="Han C."/>
            <person name="Tapia R."/>
            <person name="Gilna P."/>
            <person name="Schmutz J."/>
            <person name="Larimer F."/>
            <person name="Land M."/>
            <person name="Hauser L."/>
            <person name="Kyrpides N."/>
            <person name="Mikhailova N."/>
            <person name="Janssen P.H."/>
            <person name="Kuske C.R."/>
            <person name="Richardson P."/>
        </authorList>
    </citation>
    <scope>NUCLEOTIDE SEQUENCE</scope>
    <source>
        <strain evidence="5">Ellin6076</strain>
    </source>
</reference>
<feature type="region of interest" description="Disordered" evidence="2">
    <location>
        <begin position="1117"/>
        <end position="1136"/>
    </location>
</feature>
<keyword evidence="1" id="KW-0677">Repeat</keyword>
<dbReference type="InterPro" id="IPR031778">
    <property type="entry name" value="Sortilin_N"/>
</dbReference>
<dbReference type="PANTHER" id="PTHR43739:SF5">
    <property type="entry name" value="EXO-ALPHA-SIALIDASE"/>
    <property type="match status" value="1"/>
</dbReference>
<dbReference type="InterPro" id="IPR015943">
    <property type="entry name" value="WD40/YVTN_repeat-like_dom_sf"/>
</dbReference>
<gene>
    <name evidence="5" type="ordered locus">Acid_6654</name>
</gene>
<feature type="signal peptide" evidence="3">
    <location>
        <begin position="1"/>
        <end position="16"/>
    </location>
</feature>
<evidence type="ECO:0000259" key="4">
    <source>
        <dbReference type="Pfam" id="PF15902"/>
    </source>
</evidence>
<dbReference type="HOGENOM" id="CLU_004847_0_0_0"/>
<dbReference type="SUPFAM" id="SSF50939">
    <property type="entry name" value="Sialidases"/>
    <property type="match status" value="1"/>
</dbReference>
<dbReference type="InterPro" id="IPR036278">
    <property type="entry name" value="Sialidase_sf"/>
</dbReference>
<proteinExistence type="predicted"/>
<evidence type="ECO:0000256" key="3">
    <source>
        <dbReference type="SAM" id="SignalP"/>
    </source>
</evidence>
<dbReference type="eggNOG" id="COG4447">
    <property type="taxonomic scope" value="Bacteria"/>
</dbReference>
<protein>
    <recommendedName>
        <fullName evidence="4">Sortilin N-terminal domain-containing protein</fullName>
    </recommendedName>
</protein>
<name>Q01RZ4_SOLUE</name>
<evidence type="ECO:0000256" key="2">
    <source>
        <dbReference type="SAM" id="MobiDB-lite"/>
    </source>
</evidence>
<dbReference type="PANTHER" id="PTHR43739">
    <property type="entry name" value="XYLOGLUCANASE (EUROFUNG)"/>
    <property type="match status" value="1"/>
</dbReference>
<dbReference type="OrthoDB" id="9764804at2"/>
<dbReference type="EMBL" id="CP000473">
    <property type="protein sequence ID" value="ABJ87576.1"/>
    <property type="molecule type" value="Genomic_DNA"/>
</dbReference>
<dbReference type="Pfam" id="PF15902">
    <property type="entry name" value="Sortilin-Vps10"/>
    <property type="match status" value="1"/>
</dbReference>
<keyword evidence="3" id="KW-0732">Signal</keyword>
<evidence type="ECO:0000313" key="5">
    <source>
        <dbReference type="EMBL" id="ABJ87576.1"/>
    </source>
</evidence>
<dbReference type="GO" id="GO:0010411">
    <property type="term" value="P:xyloglucan metabolic process"/>
    <property type="evidence" value="ECO:0007669"/>
    <property type="project" value="TreeGrafter"/>
</dbReference>
<feature type="region of interest" description="Disordered" evidence="2">
    <location>
        <begin position="891"/>
        <end position="924"/>
    </location>
</feature>
<dbReference type="STRING" id="234267.Acid_6654"/>
<dbReference type="AlphaFoldDB" id="Q01RZ4"/>
<sequence precursor="true">MRLFSLLLCLSLSVFAQDEAPAIAGGGRGGRGGPGSNEPINENTFTALRARQIGPAFISGRVSQIAVFPDDSNHYLVAEASGGIWATTNNGTTWTPVFDNYSSYSIGWITIDPKNPSIVWVGTGENNNQRSVSYGDGVYKSEDGGRTFRNVGLKLTEHIARIVVDPRDSNVAYVAAPGPLWKGGGERGLYKTTDGGKTWSASLIKVGDYTGCSDVIMDPRNPDILLAATHQRQRRYFGMIHGGPESALYRSIDAGKTWSTVRGGFPAGELGRIGINSAPGNPSIIYAQVEGPEGRGGTYRSNDNGVTWEKRGGYDQQGQYYSKIQIDPANSDRVYIMNMNIMVSDDGGRTVTALGTRNKHVDNHDIWVDPKNNNHYMVGCDGGLYESFDRAATWNFKANLPTAQMYDVAVSEDAPFYNVYGGTQDNNSFGCPAKNKWTNLTNADCFVTMGGDGFYSRVDPKDPNTIYANMQNGGMVRFDKRTGERVSIQPQPKRGDPAMRWNWDAPLIISPHANTRLYFGAQKLYRSDDRGDSWKEVSGDLTRALDRNKLPLMGKIWPIDAIQKNVSTALYDNISAIAESPKVEGLIYVGTDDGLVQVTEDGGKNWRKIEKPAGVPEDAYVQRILASQHDAGTVYVAYENHQNGDFKPYIIKSSDRGKSWTSIAGNLPERGGVYALAEDHINSKLLFAGTEFGLYWTNIGGEKWMKLNVGLPTIMVRDLAIQKQMDDLVIGTFGRSIYVLDDYGPLRQATPELMQKDSFLFATKPALSFIPQSRGGDLGTSHFTAQNPPVGAQITFNLKEAITTKRAERQRRDRAAFARGETPPYPTPEQLRAEAEEEAPAILVSIADANNKVIRRIEAPATRGIHRITWDLRAQSSNLAPAGFGGGAGGGGGRGGAGGGAGAGGGRGGAGGGAGGGGGEEGGDEEMMAMMARFNSGPLVVPGKYTVSLAKRVEGVVTPLSGTQTVEVVAEGPATKEDRVSMAEFQDKLSKLQKAMTATTQTATEAGARLTAIRRAIDATPSLSPKLREEAIKLERQLNEINMALNGDRVWRATNEGTPAGISEHAQAAASPARGTTGRPTKTAMEQYQIASDELAAEIPKLRKLYETDIKALEKQLDAAGAPPTPGRLPEWKAGK</sequence>
<dbReference type="Gene3D" id="2.130.10.10">
    <property type="entry name" value="YVTN repeat-like/Quinoprotein amine dehydrogenase"/>
    <property type="match status" value="4"/>
</dbReference>
<dbReference type="CDD" id="cd15482">
    <property type="entry name" value="Sialidase_non-viral"/>
    <property type="match status" value="2"/>
</dbReference>
<dbReference type="InterPro" id="IPR052025">
    <property type="entry name" value="Xyloglucanase_GH74"/>
</dbReference>
<organism evidence="5">
    <name type="scientific">Solibacter usitatus (strain Ellin6076)</name>
    <dbReference type="NCBI Taxonomy" id="234267"/>
    <lineage>
        <taxon>Bacteria</taxon>
        <taxon>Pseudomonadati</taxon>
        <taxon>Acidobacteriota</taxon>
        <taxon>Terriglobia</taxon>
        <taxon>Bryobacterales</taxon>
        <taxon>Solibacteraceae</taxon>
        <taxon>Candidatus Solibacter</taxon>
    </lineage>
</organism>
<feature type="domain" description="Sortilin N-terminal" evidence="4">
    <location>
        <begin position="138"/>
        <end position="262"/>
    </location>
</feature>
<accession>Q01RZ4</accession>
<dbReference type="InParanoid" id="Q01RZ4"/>
<dbReference type="KEGG" id="sus:Acid_6654"/>
<feature type="chain" id="PRO_5004163054" description="Sortilin N-terminal domain-containing protein" evidence="3">
    <location>
        <begin position="17"/>
        <end position="1136"/>
    </location>
</feature>
<evidence type="ECO:0000256" key="1">
    <source>
        <dbReference type="ARBA" id="ARBA00022737"/>
    </source>
</evidence>
<dbReference type="SUPFAM" id="SSF110296">
    <property type="entry name" value="Oligoxyloglucan reducing end-specific cellobiohydrolase"/>
    <property type="match status" value="1"/>
</dbReference>